<dbReference type="EMBL" id="JAAMPC010000012">
    <property type="protein sequence ID" value="KAG2276392.1"/>
    <property type="molecule type" value="Genomic_DNA"/>
</dbReference>
<evidence type="ECO:0000256" key="4">
    <source>
        <dbReference type="ARBA" id="ARBA00022692"/>
    </source>
</evidence>
<evidence type="ECO:0000256" key="3">
    <source>
        <dbReference type="ARBA" id="ARBA00022448"/>
    </source>
</evidence>
<dbReference type="PANTHER" id="PTHR31081">
    <property type="entry name" value="UREIDE PERMEASE 1-RELATED-RELATED"/>
    <property type="match status" value="1"/>
</dbReference>
<evidence type="ECO:0000256" key="2">
    <source>
        <dbReference type="ARBA" id="ARBA00005931"/>
    </source>
</evidence>
<evidence type="ECO:0000256" key="7">
    <source>
        <dbReference type="ARBA" id="ARBA00022989"/>
    </source>
</evidence>
<keyword evidence="7 10" id="KW-1133">Transmembrane helix</keyword>
<keyword evidence="4 10" id="KW-0812">Transmembrane</keyword>
<feature type="transmembrane region" description="Helical" evidence="10">
    <location>
        <begin position="293"/>
        <end position="313"/>
    </location>
</feature>
<dbReference type="GO" id="GO:0005274">
    <property type="term" value="F:allantoin:proton symporter activity"/>
    <property type="evidence" value="ECO:0007669"/>
    <property type="project" value="TreeGrafter"/>
</dbReference>
<reference evidence="11 12" key="1">
    <citation type="submission" date="2020-02" db="EMBL/GenBank/DDBJ databases">
        <authorList>
            <person name="Ma Q."/>
            <person name="Huang Y."/>
            <person name="Song X."/>
            <person name="Pei D."/>
        </authorList>
    </citation>
    <scope>NUCLEOTIDE SEQUENCE [LARGE SCALE GENOMIC DNA]</scope>
    <source>
        <strain evidence="11">Sxm20200214</strain>
        <tissue evidence="11">Leaf</tissue>
    </source>
</reference>
<evidence type="ECO:0000313" key="11">
    <source>
        <dbReference type="EMBL" id="KAG2276392.1"/>
    </source>
</evidence>
<comment type="caution">
    <text evidence="11">The sequence shown here is derived from an EMBL/GenBank/DDBJ whole genome shotgun (WGS) entry which is preliminary data.</text>
</comment>
<protein>
    <recommendedName>
        <fullName evidence="13">Ureide permease 4</fullName>
    </recommendedName>
</protein>
<dbReference type="GO" id="GO:0015505">
    <property type="term" value="F:uracil:monoatomic cation symporter activity"/>
    <property type="evidence" value="ECO:0007669"/>
    <property type="project" value="TreeGrafter"/>
</dbReference>
<keyword evidence="5" id="KW-0547">Nucleotide-binding</keyword>
<dbReference type="Proteomes" id="UP000886595">
    <property type="component" value="Unassembled WGS sequence"/>
</dbReference>
<evidence type="ECO:0000256" key="10">
    <source>
        <dbReference type="SAM" id="Phobius"/>
    </source>
</evidence>
<keyword evidence="3" id="KW-0813">Transport</keyword>
<feature type="transmembrane region" description="Helical" evidence="10">
    <location>
        <begin position="107"/>
        <end position="133"/>
    </location>
</feature>
<name>A0A8X7UF28_BRACI</name>
<feature type="transmembrane region" description="Helical" evidence="10">
    <location>
        <begin position="142"/>
        <end position="162"/>
    </location>
</feature>
<evidence type="ECO:0000313" key="12">
    <source>
        <dbReference type="Proteomes" id="UP000886595"/>
    </source>
</evidence>
<evidence type="ECO:0000256" key="8">
    <source>
        <dbReference type="ARBA" id="ARBA00023136"/>
    </source>
</evidence>
<dbReference type="GO" id="GO:0005524">
    <property type="term" value="F:ATP binding"/>
    <property type="evidence" value="ECO:0007669"/>
    <property type="project" value="UniProtKB-KW"/>
</dbReference>
<dbReference type="InterPro" id="IPR009834">
    <property type="entry name" value="Ureide_permease"/>
</dbReference>
<keyword evidence="8 10" id="KW-0472">Membrane</keyword>
<feature type="transmembrane region" description="Helical" evidence="10">
    <location>
        <begin position="325"/>
        <end position="344"/>
    </location>
</feature>
<feature type="transmembrane region" description="Helical" evidence="10">
    <location>
        <begin position="41"/>
        <end position="61"/>
    </location>
</feature>
<evidence type="ECO:0000256" key="9">
    <source>
        <dbReference type="SAM" id="MobiDB-lite"/>
    </source>
</evidence>
<feature type="region of interest" description="Disordered" evidence="9">
    <location>
        <begin position="191"/>
        <end position="214"/>
    </location>
</feature>
<feature type="transmembrane region" description="Helical" evidence="10">
    <location>
        <begin position="246"/>
        <end position="272"/>
    </location>
</feature>
<feature type="transmembrane region" description="Helical" evidence="10">
    <location>
        <begin position="82"/>
        <end position="101"/>
    </location>
</feature>
<proteinExistence type="inferred from homology"/>
<accession>A0A8X7UF28</accession>
<evidence type="ECO:0000256" key="6">
    <source>
        <dbReference type="ARBA" id="ARBA00022840"/>
    </source>
</evidence>
<evidence type="ECO:0000256" key="1">
    <source>
        <dbReference type="ARBA" id="ARBA00004141"/>
    </source>
</evidence>
<evidence type="ECO:0000256" key="5">
    <source>
        <dbReference type="ARBA" id="ARBA00022741"/>
    </source>
</evidence>
<dbReference type="PANTHER" id="PTHR31081:SF13">
    <property type="entry name" value="UREIDE PERMEASE 4"/>
    <property type="match status" value="1"/>
</dbReference>
<evidence type="ECO:0008006" key="13">
    <source>
        <dbReference type="Google" id="ProtNLM"/>
    </source>
</evidence>
<keyword evidence="6" id="KW-0067">ATP-binding</keyword>
<dbReference type="OrthoDB" id="1910534at2759"/>
<dbReference type="Pfam" id="PF07168">
    <property type="entry name" value="Ureide_permease"/>
    <property type="match status" value="1"/>
</dbReference>
<keyword evidence="12" id="KW-1185">Reference proteome</keyword>
<comment type="similarity">
    <text evidence="2">Belongs to the plant ureide permease (TC 2.A.7.19) family.</text>
</comment>
<dbReference type="GO" id="GO:0016020">
    <property type="term" value="C:membrane"/>
    <property type="evidence" value="ECO:0007669"/>
    <property type="project" value="UniProtKB-SubCell"/>
</dbReference>
<feature type="transmembrane region" description="Helical" evidence="10">
    <location>
        <begin position="351"/>
        <end position="370"/>
    </location>
</feature>
<sequence length="379" mass="41298">MYVIESKTAAIGCMILSLCCLGSWPAILTLLERRGRLPQHTFLDFTTANLLAAIVIAFTLGEVGKSTFQMPDFTTQLLQDNWPSVLLAVVGGVLLSVGNLATQYALAFVGLPVTEVITASITVVIGTTLNYFLDDKINRAEVLFPGVGCFLIAVFLGAAVHYSNATDVKAKLESLPSEYKAGIHREGDFYSSIKKGEDNPEKEETDLESHEQPVEKAKAGTAGFFVELENKRAIKVHTLPKGVPKLVVYTAFFYFSIAGFLIALILNLIFLYRPMAGLARSSLKKYVKDSKGRSWAVFAGFLCGFGNGLQFMGGQAAGYAAADSVQALPLVSTFWGIILFGEYWRSSRRTYVLLVSMLLMFVAAVAILMASSGRRGHRK</sequence>
<dbReference type="InterPro" id="IPR030189">
    <property type="entry name" value="UPS_plant"/>
</dbReference>
<dbReference type="AlphaFoldDB" id="A0A8X7UF28"/>
<organism evidence="11 12">
    <name type="scientific">Brassica carinata</name>
    <name type="common">Ethiopian mustard</name>
    <name type="synonym">Abyssinian cabbage</name>
    <dbReference type="NCBI Taxonomy" id="52824"/>
    <lineage>
        <taxon>Eukaryota</taxon>
        <taxon>Viridiplantae</taxon>
        <taxon>Streptophyta</taxon>
        <taxon>Embryophyta</taxon>
        <taxon>Tracheophyta</taxon>
        <taxon>Spermatophyta</taxon>
        <taxon>Magnoliopsida</taxon>
        <taxon>eudicotyledons</taxon>
        <taxon>Gunneridae</taxon>
        <taxon>Pentapetalae</taxon>
        <taxon>rosids</taxon>
        <taxon>malvids</taxon>
        <taxon>Brassicales</taxon>
        <taxon>Brassicaceae</taxon>
        <taxon>Brassiceae</taxon>
        <taxon>Brassica</taxon>
    </lineage>
</organism>
<gene>
    <name evidence="11" type="ORF">Bca52824_058947</name>
</gene>
<comment type="subcellular location">
    <subcellularLocation>
        <location evidence="1">Membrane</location>
        <topology evidence="1">Multi-pass membrane protein</topology>
    </subcellularLocation>
</comment>